<proteinExistence type="inferred from homology"/>
<name>A0AAV5WC83_9BILA</name>
<dbReference type="Pfam" id="PF00328">
    <property type="entry name" value="His_Phos_2"/>
    <property type="match status" value="1"/>
</dbReference>
<evidence type="ECO:0000256" key="7">
    <source>
        <dbReference type="ARBA" id="ARBA00023180"/>
    </source>
</evidence>
<feature type="non-terminal residue" evidence="9">
    <location>
        <position position="1"/>
    </location>
</feature>
<evidence type="ECO:0000256" key="8">
    <source>
        <dbReference type="SAM" id="SignalP"/>
    </source>
</evidence>
<evidence type="ECO:0000256" key="1">
    <source>
        <dbReference type="ARBA" id="ARBA00000032"/>
    </source>
</evidence>
<comment type="caution">
    <text evidence="9">The sequence shown here is derived from an EMBL/GenBank/DDBJ whole genome shotgun (WGS) entry which is preliminary data.</text>
</comment>
<dbReference type="Proteomes" id="UP001432322">
    <property type="component" value="Unassembled WGS sequence"/>
</dbReference>
<dbReference type="Gene3D" id="3.40.50.1240">
    <property type="entry name" value="Phosphoglycerate mutase-like"/>
    <property type="match status" value="1"/>
</dbReference>
<feature type="chain" id="PRO_5044022972" description="acid phosphatase" evidence="8">
    <location>
        <begin position="19"/>
        <end position="313"/>
    </location>
</feature>
<dbReference type="PANTHER" id="PTHR11567:SF211">
    <property type="entry name" value="PROSTATIC ACID PHOSPHATASE"/>
    <property type="match status" value="1"/>
</dbReference>
<dbReference type="InterPro" id="IPR000560">
    <property type="entry name" value="His_Pase_clade-2"/>
</dbReference>
<dbReference type="CDD" id="cd07061">
    <property type="entry name" value="HP_HAP_like"/>
    <property type="match status" value="1"/>
</dbReference>
<dbReference type="EC" id="3.1.3.2" evidence="3"/>
<comment type="similarity">
    <text evidence="2">Belongs to the histidine acid phosphatase family.</text>
</comment>
<dbReference type="InterPro" id="IPR050645">
    <property type="entry name" value="Histidine_acid_phosphatase"/>
</dbReference>
<keyword evidence="6" id="KW-1015">Disulfide bond</keyword>
<comment type="catalytic activity">
    <reaction evidence="1">
        <text>a phosphate monoester + H2O = an alcohol + phosphate</text>
        <dbReference type="Rhea" id="RHEA:15017"/>
        <dbReference type="ChEBI" id="CHEBI:15377"/>
        <dbReference type="ChEBI" id="CHEBI:30879"/>
        <dbReference type="ChEBI" id="CHEBI:43474"/>
        <dbReference type="ChEBI" id="CHEBI:67140"/>
        <dbReference type="EC" id="3.1.3.2"/>
    </reaction>
</comment>
<feature type="signal peptide" evidence="8">
    <location>
        <begin position="1"/>
        <end position="18"/>
    </location>
</feature>
<organism evidence="9 10">
    <name type="scientific">Pristionchus fissidentatus</name>
    <dbReference type="NCBI Taxonomy" id="1538716"/>
    <lineage>
        <taxon>Eukaryota</taxon>
        <taxon>Metazoa</taxon>
        <taxon>Ecdysozoa</taxon>
        <taxon>Nematoda</taxon>
        <taxon>Chromadorea</taxon>
        <taxon>Rhabditida</taxon>
        <taxon>Rhabditina</taxon>
        <taxon>Diplogasteromorpha</taxon>
        <taxon>Diplogasteroidea</taxon>
        <taxon>Neodiplogasteridae</taxon>
        <taxon>Pristionchus</taxon>
    </lineage>
</organism>
<evidence type="ECO:0000313" key="9">
    <source>
        <dbReference type="EMBL" id="GMT29467.1"/>
    </source>
</evidence>
<keyword evidence="10" id="KW-1185">Reference proteome</keyword>
<dbReference type="EMBL" id="BTSY01000005">
    <property type="protein sequence ID" value="GMT29467.1"/>
    <property type="molecule type" value="Genomic_DNA"/>
</dbReference>
<evidence type="ECO:0000256" key="4">
    <source>
        <dbReference type="ARBA" id="ARBA00022729"/>
    </source>
</evidence>
<evidence type="ECO:0000256" key="5">
    <source>
        <dbReference type="ARBA" id="ARBA00022801"/>
    </source>
</evidence>
<keyword evidence="4 8" id="KW-0732">Signal</keyword>
<evidence type="ECO:0000256" key="3">
    <source>
        <dbReference type="ARBA" id="ARBA00012646"/>
    </source>
</evidence>
<feature type="non-terminal residue" evidence="9">
    <location>
        <position position="313"/>
    </location>
</feature>
<dbReference type="AlphaFoldDB" id="A0AAV5WC83"/>
<protein>
    <recommendedName>
        <fullName evidence="3">acid phosphatase</fullName>
        <ecNumber evidence="3">3.1.3.2</ecNumber>
    </recommendedName>
</protein>
<dbReference type="PANTHER" id="PTHR11567">
    <property type="entry name" value="ACID PHOSPHATASE-RELATED"/>
    <property type="match status" value="1"/>
</dbReference>
<accession>A0AAV5WC83</accession>
<evidence type="ECO:0000256" key="2">
    <source>
        <dbReference type="ARBA" id="ARBA00005375"/>
    </source>
</evidence>
<keyword evidence="7" id="KW-0325">Glycoprotein</keyword>
<dbReference type="InterPro" id="IPR029033">
    <property type="entry name" value="His_PPase_superfam"/>
</dbReference>
<keyword evidence="5" id="KW-0378">Hydrolase</keyword>
<evidence type="ECO:0000256" key="6">
    <source>
        <dbReference type="ARBA" id="ARBA00023157"/>
    </source>
</evidence>
<dbReference type="SUPFAM" id="SSF53254">
    <property type="entry name" value="Phosphoglycerate mutase-like"/>
    <property type="match status" value="1"/>
</dbReference>
<reference evidence="9" key="1">
    <citation type="submission" date="2023-10" db="EMBL/GenBank/DDBJ databases">
        <title>Genome assembly of Pristionchus species.</title>
        <authorList>
            <person name="Yoshida K."/>
            <person name="Sommer R.J."/>
        </authorList>
    </citation>
    <scope>NUCLEOTIDE SEQUENCE</scope>
    <source>
        <strain evidence="9">RS5133</strain>
    </source>
</reference>
<gene>
    <name evidence="9" type="ORF">PFISCL1PPCAC_20764</name>
</gene>
<dbReference type="GO" id="GO:0003993">
    <property type="term" value="F:acid phosphatase activity"/>
    <property type="evidence" value="ECO:0007669"/>
    <property type="project" value="UniProtKB-EC"/>
</dbReference>
<sequence length="313" mass="34412">TLLILGFVGSLALDELLSVNVVIRHADRAATSGWATAESPTVLFRGNGELTDLGIDNAFAQGRDFKQRYVKTGFIDKRFLPSQVYVRSSSVSRCLMSAASFTNALFKETPKDHAVVPPIYTVHVDDDGLLVPLLTCTDGWEETISRYNLTSNVNVKDNSLRAMMMKEWPAACATVHPSLVDAIIAELPNKLINMPANYKACAEGAAKEFMYKYIELLAGAGASFNDLRIKRVAGVLTKTLVDNFNFASTCTGDACNGQPKFRVYYTHDVNVLAVSHIFGVLDKFNGITPAFSSALVFETRRNENGTYVKVRDF</sequence>
<evidence type="ECO:0000313" key="10">
    <source>
        <dbReference type="Proteomes" id="UP001432322"/>
    </source>
</evidence>